<dbReference type="RefSeq" id="WP_183949027.1">
    <property type="nucleotide sequence ID" value="NZ_JACHHX010000018.1"/>
</dbReference>
<keyword evidence="1" id="KW-0732">Signal</keyword>
<organism evidence="2 3">
    <name type="scientific">Rehaibacterium terrae</name>
    <dbReference type="NCBI Taxonomy" id="1341696"/>
    <lineage>
        <taxon>Bacteria</taxon>
        <taxon>Pseudomonadati</taxon>
        <taxon>Pseudomonadota</taxon>
        <taxon>Gammaproteobacteria</taxon>
        <taxon>Lysobacterales</taxon>
        <taxon>Lysobacteraceae</taxon>
        <taxon>Rehaibacterium</taxon>
    </lineage>
</organism>
<sequence>MTRPRHLFRLPLLLPLAAAAQSGPALQAHYRDLSGTAFGDARLHGREHGLRLRTGELTLGGGRFVPALDYAYTRYEYTGLPSRNRDLHRLALDLAWTRHDAGVLHVALTPVVATSSNVFKDLFARGSGRDLDLHARLWLAQPPAADGIGWRAGLFRDDAFGRPRVYPQVSALWRRDDVRAELGWPTARIDWAPAARWAIGARLAPAGRRWHVVSDERDGARFHYRQEAWRAALMADWMPAARWRLSLQGGVEFERRHRFEDDTGAPVDRRPGDARFVELALRYGLD</sequence>
<evidence type="ECO:0000313" key="3">
    <source>
        <dbReference type="Proteomes" id="UP000519004"/>
    </source>
</evidence>
<reference evidence="2 3" key="1">
    <citation type="submission" date="2020-08" db="EMBL/GenBank/DDBJ databases">
        <title>Genomic Encyclopedia of Type Strains, Phase IV (KMG-IV): sequencing the most valuable type-strain genomes for metagenomic binning, comparative biology and taxonomic classification.</title>
        <authorList>
            <person name="Goeker M."/>
        </authorList>
    </citation>
    <scope>NUCLEOTIDE SEQUENCE [LARGE SCALE GENOMIC DNA]</scope>
    <source>
        <strain evidence="2 3">DSM 25897</strain>
    </source>
</reference>
<proteinExistence type="predicted"/>
<accession>A0A7W7Y1H0</accession>
<dbReference type="Proteomes" id="UP000519004">
    <property type="component" value="Unassembled WGS sequence"/>
</dbReference>
<gene>
    <name evidence="2" type="ORF">HNQ58_002276</name>
</gene>
<protein>
    <recommendedName>
        <fullName evidence="4">DUF560 domain-containing protein</fullName>
    </recommendedName>
</protein>
<evidence type="ECO:0000256" key="1">
    <source>
        <dbReference type="SAM" id="SignalP"/>
    </source>
</evidence>
<feature type="chain" id="PRO_5031523630" description="DUF560 domain-containing protein" evidence="1">
    <location>
        <begin position="28"/>
        <end position="286"/>
    </location>
</feature>
<dbReference type="EMBL" id="JACHHX010000018">
    <property type="protein sequence ID" value="MBB5016361.1"/>
    <property type="molecule type" value="Genomic_DNA"/>
</dbReference>
<feature type="signal peptide" evidence="1">
    <location>
        <begin position="1"/>
        <end position="27"/>
    </location>
</feature>
<evidence type="ECO:0000313" key="2">
    <source>
        <dbReference type="EMBL" id="MBB5016361.1"/>
    </source>
</evidence>
<name>A0A7W7Y1H0_9GAMM</name>
<dbReference type="AlphaFoldDB" id="A0A7W7Y1H0"/>
<evidence type="ECO:0008006" key="4">
    <source>
        <dbReference type="Google" id="ProtNLM"/>
    </source>
</evidence>
<keyword evidence="3" id="KW-1185">Reference proteome</keyword>
<comment type="caution">
    <text evidence="2">The sequence shown here is derived from an EMBL/GenBank/DDBJ whole genome shotgun (WGS) entry which is preliminary data.</text>
</comment>